<keyword evidence="8" id="KW-1185">Reference proteome</keyword>
<dbReference type="PROSITE" id="PS51257">
    <property type="entry name" value="PROKAR_LIPOPROTEIN"/>
    <property type="match status" value="1"/>
</dbReference>
<protein>
    <submittedName>
        <fullName evidence="7">Murein DD-endopeptidase MepSMurein</fullName>
    </submittedName>
</protein>
<name>A0A4Y1YQ55_9PROT</name>
<keyword evidence="4" id="KW-0378">Hydrolase</keyword>
<evidence type="ECO:0000256" key="3">
    <source>
        <dbReference type="ARBA" id="ARBA00022729"/>
    </source>
</evidence>
<evidence type="ECO:0000259" key="6">
    <source>
        <dbReference type="PROSITE" id="PS51935"/>
    </source>
</evidence>
<dbReference type="SUPFAM" id="SSF54001">
    <property type="entry name" value="Cysteine proteinases"/>
    <property type="match status" value="1"/>
</dbReference>
<dbReference type="GO" id="GO:0008234">
    <property type="term" value="F:cysteine-type peptidase activity"/>
    <property type="evidence" value="ECO:0007669"/>
    <property type="project" value="UniProtKB-KW"/>
</dbReference>
<evidence type="ECO:0000256" key="1">
    <source>
        <dbReference type="ARBA" id="ARBA00007074"/>
    </source>
</evidence>
<dbReference type="PANTHER" id="PTHR47360:SF1">
    <property type="entry name" value="ENDOPEPTIDASE NLPC-RELATED"/>
    <property type="match status" value="1"/>
</dbReference>
<evidence type="ECO:0000256" key="4">
    <source>
        <dbReference type="ARBA" id="ARBA00022801"/>
    </source>
</evidence>
<dbReference type="InterPro" id="IPR052062">
    <property type="entry name" value="Murein_DD/LD_carboxypeptidase"/>
</dbReference>
<dbReference type="GO" id="GO:0006508">
    <property type="term" value="P:proteolysis"/>
    <property type="evidence" value="ECO:0007669"/>
    <property type="project" value="UniProtKB-KW"/>
</dbReference>
<evidence type="ECO:0000256" key="5">
    <source>
        <dbReference type="ARBA" id="ARBA00022807"/>
    </source>
</evidence>
<dbReference type="Pfam" id="PF00877">
    <property type="entry name" value="NLPC_P60"/>
    <property type="match status" value="1"/>
</dbReference>
<dbReference type="PANTHER" id="PTHR47360">
    <property type="entry name" value="MUREIN DD-ENDOPEPTIDASE MEPS/MUREIN LD-CARBOXYPEPTIDASE"/>
    <property type="match status" value="1"/>
</dbReference>
<dbReference type="Proteomes" id="UP000316473">
    <property type="component" value="Chromosome"/>
</dbReference>
<keyword evidence="2" id="KW-0645">Protease</keyword>
<gene>
    <name evidence="7" type="ORF">Nstercoris_02237</name>
</gene>
<evidence type="ECO:0000313" key="7">
    <source>
        <dbReference type="EMBL" id="BBL35958.1"/>
    </source>
</evidence>
<proteinExistence type="inferred from homology"/>
<evidence type="ECO:0000256" key="2">
    <source>
        <dbReference type="ARBA" id="ARBA00022670"/>
    </source>
</evidence>
<organism evidence="7 8">
    <name type="scientific">Nitrosomonas stercoris</name>
    <dbReference type="NCBI Taxonomy" id="1444684"/>
    <lineage>
        <taxon>Bacteria</taxon>
        <taxon>Pseudomonadati</taxon>
        <taxon>Pseudomonadota</taxon>
        <taxon>Betaproteobacteria</taxon>
        <taxon>Nitrosomonadales</taxon>
        <taxon>Nitrosomonadaceae</taxon>
        <taxon>Nitrosomonas</taxon>
    </lineage>
</organism>
<dbReference type="InterPro" id="IPR038765">
    <property type="entry name" value="Papain-like_cys_pep_sf"/>
</dbReference>
<dbReference type="EMBL" id="AP019755">
    <property type="protein sequence ID" value="BBL35958.1"/>
    <property type="molecule type" value="Genomic_DNA"/>
</dbReference>
<dbReference type="InterPro" id="IPR000064">
    <property type="entry name" value="NLP_P60_dom"/>
</dbReference>
<feature type="domain" description="NlpC/P60" evidence="6">
    <location>
        <begin position="54"/>
        <end position="174"/>
    </location>
</feature>
<dbReference type="PROSITE" id="PS51935">
    <property type="entry name" value="NLPC_P60"/>
    <property type="match status" value="1"/>
</dbReference>
<dbReference type="AlphaFoldDB" id="A0A4Y1YQ55"/>
<dbReference type="Gene3D" id="3.90.1720.10">
    <property type="entry name" value="endopeptidase domain like (from Nostoc punctiforme)"/>
    <property type="match status" value="1"/>
</dbReference>
<keyword evidence="5" id="KW-0788">Thiol protease</keyword>
<keyword evidence="3" id="KW-0732">Signal</keyword>
<sequence length="174" mass="19665">MSLKHIAILLLGTGIIAGCSSTPSPRDSTHENISYYSHQSGFATPQSILENDPYFVRNRLYDQYQEWRGTRYQLGGASHSGVDCSALVKIIFEKEFGYTLPRTTLSQAQLGEKISRNELTAGDLVFFKTGVRTWHVGIYLENKKFMHASSSKGVTISSLDNSYWKAKYWKSIRI</sequence>
<accession>A0A4Y1YQ55</accession>
<evidence type="ECO:0000313" key="8">
    <source>
        <dbReference type="Proteomes" id="UP000316473"/>
    </source>
</evidence>
<comment type="similarity">
    <text evidence="1">Belongs to the peptidase C40 family.</text>
</comment>
<dbReference type="KEGG" id="nst:Nstercoris_02237"/>
<reference evidence="7 8" key="1">
    <citation type="submission" date="2019-06" db="EMBL/GenBank/DDBJ databases">
        <title>Nitrosomonas stercoris KYUHI-S whole genome shotgun sequence.</title>
        <authorList>
            <person name="Nakagawa T."/>
            <person name="Tsuchiya Y."/>
            <person name="Takahashi R."/>
        </authorList>
    </citation>
    <scope>NUCLEOTIDE SEQUENCE [LARGE SCALE GENOMIC DNA]</scope>
    <source>
        <strain evidence="7 8">KYUHI-S</strain>
    </source>
</reference>